<organism evidence="11 12">
    <name type="scientific">Maribrevibacterium harenarium</name>
    <dbReference type="NCBI Taxonomy" id="2589817"/>
    <lineage>
        <taxon>Bacteria</taxon>
        <taxon>Pseudomonadati</taxon>
        <taxon>Pseudomonadota</taxon>
        <taxon>Gammaproteobacteria</taxon>
        <taxon>Oceanospirillales</taxon>
        <taxon>Oceanospirillaceae</taxon>
        <taxon>Maribrevibacterium</taxon>
    </lineage>
</organism>
<comment type="similarity">
    <text evidence="8">Belongs to the BamA family.</text>
</comment>
<evidence type="ECO:0000256" key="1">
    <source>
        <dbReference type="ARBA" id="ARBA00004370"/>
    </source>
</evidence>
<proteinExistence type="inferred from homology"/>
<evidence type="ECO:0000256" key="5">
    <source>
        <dbReference type="ARBA" id="ARBA00022737"/>
    </source>
</evidence>
<dbReference type="Gene3D" id="2.40.160.50">
    <property type="entry name" value="membrane protein fhac: a member of the omp85/tpsb transporter family"/>
    <property type="match status" value="1"/>
</dbReference>
<feature type="domain" description="POTRA" evidence="10">
    <location>
        <begin position="170"/>
        <end position="258"/>
    </location>
</feature>
<dbReference type="PIRSF" id="PIRSF006076">
    <property type="entry name" value="OM_assembly_OMP85"/>
    <property type="match status" value="1"/>
</dbReference>
<dbReference type="PANTHER" id="PTHR12815">
    <property type="entry name" value="SORTING AND ASSEMBLY MACHINERY SAMM50 PROTEIN FAMILY MEMBER"/>
    <property type="match status" value="1"/>
</dbReference>
<keyword evidence="4 8" id="KW-0732">Signal</keyword>
<keyword evidence="5 8" id="KW-0677">Repeat</keyword>
<comment type="subunit">
    <text evidence="8">Part of the Bam complex.</text>
</comment>
<dbReference type="GO" id="GO:1990063">
    <property type="term" value="C:Bam protein complex"/>
    <property type="evidence" value="ECO:0007669"/>
    <property type="project" value="TreeGrafter"/>
</dbReference>
<sequence length="770" mass="85845" precursor="true">MKVIVAAVLAMSSVVALAKEVSDVRVNGLMQMTPVRAFEIIGFERGQGYDSNRVYDAVKQLFASGYFSDIDVYEDNNELIFDVVERPIIGELNIEGNDLIATDDLERGLDVAGLQSGEVFKPDTLNQIEQELQRQYYALGRYSAKVDIDVEEMPRNRVAIKINIEEGVTAKIVHINIVGNKAFDDETLKKQFQSAETGFFNPFSSADEYAKPKIQGDLEALKSYYLDNGYLDYQLVSSQVSVSPDKRKVYVVVNLDEGEPYYVNDISLGGSLPISEDRVWQHIDQAKGDVFSRQQITRIMDAISTELGDEGYLFTKVNILPNKRDDHTVDLTYHITPGPQVYVRRINFSGNTETRDEVLRREMTQFEGALATHSKIQASKRAIERLGFFGNVDLRTRPVPGTTDQVDLDVTVEEQPSGSIQASIGYSQADGTVIGFGISKRNFLGTGNKLALNISRTNQTQDYTLSYYNPYFTVDGISRGYDLFYKVSDHNQDDVEDYDLDELGAGVNFGYPLDETQRLSFGVTVKETIIKLGSSPSNETSDYVTKYGEQFDDVIANVSWSDSDLIGGVLPTEGYSHKVTVDVATPLGDQSYFKLGVNSQAYWNLNDSNLWLFRLKGRLGYGRGFGDTDILPFFENYYAGGAYSIRGFSSSSLGPRNSYSDTTTSTSAIGGNILLTSTAELIFPMPMVEDHKSVRTALFLDAGNVFTEYCHNSNTTCVEGIDMNEIRYSMGLNWTWITPIAPLSFNLAKVLNPKDGDSTDFFQFQLGTTF</sequence>
<dbReference type="Pfam" id="PF07244">
    <property type="entry name" value="POTRA"/>
    <property type="match status" value="4"/>
</dbReference>
<dbReference type="NCBIfam" id="TIGR03303">
    <property type="entry name" value="OM_YaeT"/>
    <property type="match status" value="1"/>
</dbReference>
<dbReference type="Pfam" id="PF01103">
    <property type="entry name" value="Omp85"/>
    <property type="match status" value="1"/>
</dbReference>
<comment type="subcellular location">
    <subcellularLocation>
        <location evidence="8">Cell outer membrane</location>
    </subcellularLocation>
    <subcellularLocation>
        <location evidence="1">Membrane</location>
    </subcellularLocation>
</comment>
<accession>A0A501WSY4</accession>
<feature type="chain" id="PRO_5021521655" description="Outer membrane protein assembly factor BamA" evidence="8">
    <location>
        <begin position="19"/>
        <end position="770"/>
    </location>
</feature>
<dbReference type="InterPro" id="IPR010827">
    <property type="entry name" value="BamA/TamA_POTRA"/>
</dbReference>
<dbReference type="GO" id="GO:0043165">
    <property type="term" value="P:Gram-negative-bacterium-type cell outer membrane assembly"/>
    <property type="evidence" value="ECO:0007669"/>
    <property type="project" value="UniProtKB-UniRule"/>
</dbReference>
<dbReference type="InterPro" id="IPR000184">
    <property type="entry name" value="Bac_surfAg_D15"/>
</dbReference>
<dbReference type="HAMAP" id="MF_01430">
    <property type="entry name" value="OM_assembly_BamA"/>
    <property type="match status" value="1"/>
</dbReference>
<evidence type="ECO:0000313" key="12">
    <source>
        <dbReference type="Proteomes" id="UP000315901"/>
    </source>
</evidence>
<evidence type="ECO:0000259" key="10">
    <source>
        <dbReference type="PROSITE" id="PS51779"/>
    </source>
</evidence>
<protein>
    <recommendedName>
        <fullName evidence="8 9">Outer membrane protein assembly factor BamA</fullName>
    </recommendedName>
</protein>
<comment type="function">
    <text evidence="8">Part of the outer membrane protein assembly complex, which is involved in assembly and insertion of beta-barrel proteins into the outer membrane.</text>
</comment>
<name>A0A501WSY4_9GAMM</name>
<keyword evidence="2 8" id="KW-1134">Transmembrane beta strand</keyword>
<dbReference type="OrthoDB" id="9803054at2"/>
<evidence type="ECO:0000256" key="3">
    <source>
        <dbReference type="ARBA" id="ARBA00022692"/>
    </source>
</evidence>
<feature type="domain" description="POTRA" evidence="10">
    <location>
        <begin position="261"/>
        <end position="338"/>
    </location>
</feature>
<dbReference type="RefSeq" id="WP_140588143.1">
    <property type="nucleotide sequence ID" value="NZ_VFRR01000011.1"/>
</dbReference>
<keyword evidence="7 8" id="KW-0998">Cell outer membrane</keyword>
<dbReference type="EMBL" id="VFRR01000011">
    <property type="protein sequence ID" value="TPE52823.1"/>
    <property type="molecule type" value="Genomic_DNA"/>
</dbReference>
<comment type="caution">
    <text evidence="11">The sequence shown here is derived from an EMBL/GenBank/DDBJ whole genome shotgun (WGS) entry which is preliminary data.</text>
</comment>
<dbReference type="AlphaFoldDB" id="A0A501WSY4"/>
<evidence type="ECO:0000313" key="11">
    <source>
        <dbReference type="EMBL" id="TPE52823.1"/>
    </source>
</evidence>
<evidence type="ECO:0000256" key="6">
    <source>
        <dbReference type="ARBA" id="ARBA00023136"/>
    </source>
</evidence>
<dbReference type="PROSITE" id="PS51779">
    <property type="entry name" value="POTRA"/>
    <property type="match status" value="4"/>
</dbReference>
<evidence type="ECO:0000256" key="9">
    <source>
        <dbReference type="NCBIfam" id="TIGR03303"/>
    </source>
</evidence>
<dbReference type="GO" id="GO:0051205">
    <property type="term" value="P:protein insertion into membrane"/>
    <property type="evidence" value="ECO:0007669"/>
    <property type="project" value="UniProtKB-UniRule"/>
</dbReference>
<evidence type="ECO:0000256" key="2">
    <source>
        <dbReference type="ARBA" id="ARBA00022452"/>
    </source>
</evidence>
<evidence type="ECO:0000256" key="8">
    <source>
        <dbReference type="HAMAP-Rule" id="MF_01430"/>
    </source>
</evidence>
<dbReference type="PANTHER" id="PTHR12815:SF23">
    <property type="entry name" value="OUTER MEMBRANE PROTEIN ASSEMBLY FACTOR BAMA"/>
    <property type="match status" value="1"/>
</dbReference>
<dbReference type="Gene3D" id="3.10.20.310">
    <property type="entry name" value="membrane protein fhac"/>
    <property type="match status" value="5"/>
</dbReference>
<evidence type="ECO:0000256" key="4">
    <source>
        <dbReference type="ARBA" id="ARBA00022729"/>
    </source>
</evidence>
<dbReference type="InterPro" id="IPR023707">
    <property type="entry name" value="OM_assembly_BamA"/>
</dbReference>
<keyword evidence="6 8" id="KW-0472">Membrane</keyword>
<dbReference type="Proteomes" id="UP000315901">
    <property type="component" value="Unassembled WGS sequence"/>
</dbReference>
<feature type="domain" description="POTRA" evidence="10">
    <location>
        <begin position="87"/>
        <end position="167"/>
    </location>
</feature>
<evidence type="ECO:0000256" key="7">
    <source>
        <dbReference type="ARBA" id="ARBA00023237"/>
    </source>
</evidence>
<feature type="domain" description="POTRA" evidence="10">
    <location>
        <begin position="341"/>
        <end position="415"/>
    </location>
</feature>
<reference evidence="11 12" key="1">
    <citation type="submission" date="2019-06" db="EMBL/GenBank/DDBJ databases">
        <title>A novel bacterium of genus Marinomonas, isolated from coastal sand.</title>
        <authorList>
            <person name="Huang H."/>
            <person name="Mo K."/>
            <person name="Hu Y."/>
        </authorList>
    </citation>
    <scope>NUCLEOTIDE SEQUENCE [LARGE SCALE GENOMIC DNA]</scope>
    <source>
        <strain evidence="11 12">HB171799</strain>
    </source>
</reference>
<gene>
    <name evidence="8 11" type="primary">bamA</name>
    <name evidence="11" type="ORF">FJM67_07355</name>
</gene>
<keyword evidence="3 8" id="KW-0812">Transmembrane</keyword>
<dbReference type="InterPro" id="IPR034746">
    <property type="entry name" value="POTRA"/>
</dbReference>
<feature type="signal peptide" evidence="8">
    <location>
        <begin position="1"/>
        <end position="18"/>
    </location>
</feature>
<keyword evidence="12" id="KW-1185">Reference proteome</keyword>
<dbReference type="InterPro" id="IPR039910">
    <property type="entry name" value="D15-like"/>
</dbReference>